<dbReference type="GO" id="GO:0005524">
    <property type="term" value="F:ATP binding"/>
    <property type="evidence" value="ECO:0007669"/>
    <property type="project" value="UniProtKB-KW"/>
</dbReference>
<dbReference type="Gene3D" id="3.30.420.40">
    <property type="match status" value="2"/>
</dbReference>
<dbReference type="SUPFAM" id="SSF100920">
    <property type="entry name" value="Heat shock protein 70kD (HSP70), peptide-binding domain"/>
    <property type="match status" value="1"/>
</dbReference>
<evidence type="ECO:0000256" key="11">
    <source>
        <dbReference type="ARBA" id="ARBA00030945"/>
    </source>
</evidence>
<protein>
    <recommendedName>
        <fullName evidence="3">Chaperone protein DnaK</fullName>
    </recommendedName>
    <alternativeName>
        <fullName evidence="4">Chaperone protein dnaK</fullName>
    </alternativeName>
    <alternativeName>
        <fullName evidence="12">HSP70</fullName>
    </alternativeName>
    <alternativeName>
        <fullName evidence="11">Heat shock 70 kDa protein</fullName>
    </alternativeName>
    <alternativeName>
        <fullName evidence="10">Heat shock protein 70</fullName>
    </alternativeName>
</protein>
<dbReference type="InterPro" id="IPR029047">
    <property type="entry name" value="HSP70_peptide-bd_sf"/>
</dbReference>
<evidence type="ECO:0000256" key="7">
    <source>
        <dbReference type="ARBA" id="ARBA00022840"/>
    </source>
</evidence>
<evidence type="ECO:0000256" key="5">
    <source>
        <dbReference type="ARBA" id="ARBA00022553"/>
    </source>
</evidence>
<reference evidence="14" key="2">
    <citation type="journal article" date="2021" name="PeerJ">
        <title>Extensive microbial diversity within the chicken gut microbiome revealed by metagenomics and culture.</title>
        <authorList>
            <person name="Gilroy R."/>
            <person name="Ravi A."/>
            <person name="Getino M."/>
            <person name="Pursley I."/>
            <person name="Horton D.L."/>
            <person name="Alikhan N.F."/>
            <person name="Baker D."/>
            <person name="Gharbi K."/>
            <person name="Hall N."/>
            <person name="Watson M."/>
            <person name="Adriaenssens E.M."/>
            <person name="Foster-Nyarko E."/>
            <person name="Jarju S."/>
            <person name="Secka A."/>
            <person name="Antonio M."/>
            <person name="Oren A."/>
            <person name="Chaudhuri R.R."/>
            <person name="La Ragione R."/>
            <person name="Hildebrand F."/>
            <person name="Pallen M.J."/>
        </authorList>
    </citation>
    <scope>NUCLEOTIDE SEQUENCE</scope>
    <source>
        <strain evidence="14">6086</strain>
    </source>
</reference>
<dbReference type="PROSITE" id="PS00329">
    <property type="entry name" value="HSP70_2"/>
    <property type="match status" value="1"/>
</dbReference>
<keyword evidence="6 13" id="KW-0547">Nucleotide-binding</keyword>
<dbReference type="PANTHER" id="PTHR19375">
    <property type="entry name" value="HEAT SHOCK PROTEIN 70KDA"/>
    <property type="match status" value="1"/>
</dbReference>
<evidence type="ECO:0000256" key="9">
    <source>
        <dbReference type="ARBA" id="ARBA00023186"/>
    </source>
</evidence>
<dbReference type="PROSITE" id="PS00297">
    <property type="entry name" value="HSP70_1"/>
    <property type="match status" value="1"/>
</dbReference>
<evidence type="ECO:0000256" key="3">
    <source>
        <dbReference type="ARBA" id="ARBA00014415"/>
    </source>
</evidence>
<evidence type="ECO:0000313" key="15">
    <source>
        <dbReference type="Proteomes" id="UP000824141"/>
    </source>
</evidence>
<accession>A0A9D1FU98</accession>
<evidence type="ECO:0000256" key="12">
    <source>
        <dbReference type="ARBA" id="ARBA00033103"/>
    </source>
</evidence>
<evidence type="ECO:0000256" key="8">
    <source>
        <dbReference type="ARBA" id="ARBA00023016"/>
    </source>
</evidence>
<name>A0A9D1FU98_9FIRM</name>
<evidence type="ECO:0000313" key="14">
    <source>
        <dbReference type="EMBL" id="HIS79420.1"/>
    </source>
</evidence>
<dbReference type="PRINTS" id="PR00301">
    <property type="entry name" value="HEATSHOCK70"/>
</dbReference>
<dbReference type="InterPro" id="IPR043129">
    <property type="entry name" value="ATPase_NBD"/>
</dbReference>
<keyword evidence="8" id="KW-0346">Stress response</keyword>
<keyword evidence="7 13" id="KW-0067">ATP-binding</keyword>
<dbReference type="EMBL" id="DVJM01000181">
    <property type="protein sequence ID" value="HIS79420.1"/>
    <property type="molecule type" value="Genomic_DNA"/>
</dbReference>
<evidence type="ECO:0000256" key="6">
    <source>
        <dbReference type="ARBA" id="ARBA00022741"/>
    </source>
</evidence>
<dbReference type="AlphaFoldDB" id="A0A9D1FU98"/>
<dbReference type="Gene3D" id="2.60.34.10">
    <property type="entry name" value="Substrate Binding Domain Of DNAk, Chain A, domain 1"/>
    <property type="match status" value="1"/>
</dbReference>
<keyword evidence="5" id="KW-0597">Phosphoprotein</keyword>
<gene>
    <name evidence="14" type="ORF">IAD03_08625</name>
</gene>
<dbReference type="GO" id="GO:0140662">
    <property type="term" value="F:ATP-dependent protein folding chaperone"/>
    <property type="evidence" value="ECO:0007669"/>
    <property type="project" value="InterPro"/>
</dbReference>
<comment type="function">
    <text evidence="1">Acts as a chaperone.</text>
</comment>
<dbReference type="FunFam" id="3.30.420.40:FF:000071">
    <property type="entry name" value="Molecular chaperone DnaK"/>
    <property type="match status" value="1"/>
</dbReference>
<organism evidence="14 15">
    <name type="scientific">Candidatus Caccousia stercoris</name>
    <dbReference type="NCBI Taxonomy" id="2840723"/>
    <lineage>
        <taxon>Bacteria</taxon>
        <taxon>Bacillati</taxon>
        <taxon>Bacillota</taxon>
        <taxon>Clostridia</taxon>
        <taxon>Eubacteriales</taxon>
        <taxon>Oscillospiraceae</taxon>
        <taxon>Oscillospiraceae incertae sedis</taxon>
        <taxon>Candidatus Caccousia</taxon>
    </lineage>
</organism>
<dbReference type="InterPro" id="IPR018181">
    <property type="entry name" value="Heat_shock_70_CS"/>
</dbReference>
<evidence type="ECO:0000256" key="1">
    <source>
        <dbReference type="ARBA" id="ARBA00002290"/>
    </source>
</evidence>
<evidence type="ECO:0000256" key="13">
    <source>
        <dbReference type="RuleBase" id="RU003322"/>
    </source>
</evidence>
<comment type="caution">
    <text evidence="14">The sequence shown here is derived from an EMBL/GenBank/DDBJ whole genome shotgun (WGS) entry which is preliminary data.</text>
</comment>
<evidence type="ECO:0000256" key="2">
    <source>
        <dbReference type="ARBA" id="ARBA00007381"/>
    </source>
</evidence>
<evidence type="ECO:0000256" key="4">
    <source>
        <dbReference type="ARBA" id="ARBA00017249"/>
    </source>
</evidence>
<dbReference type="SUPFAM" id="SSF53067">
    <property type="entry name" value="Actin-like ATPase domain"/>
    <property type="match status" value="2"/>
</dbReference>
<dbReference type="Pfam" id="PF00012">
    <property type="entry name" value="HSP70"/>
    <property type="match status" value="2"/>
</dbReference>
<sequence>MAVIGIDLGTTNSLACVYRDGKAELIENELGSLMTPSCVSVLEDGTILVGAAAKERLISHPDRTAASFKTWMGTEKTYSLGGRSFLPHELSALVLKKLADDARHFLGEEIEEAIISVPAYFNDNQRCATKLAAELAGLPVKRLINEPSAAALCYSHATGREDCRLLLVDFGGGTLDVSVVDCFENIIEIVAVAGDNHLGGNDVEQAIVDYFCRENGIALDSLSPDCRARLFSLAEAAKLHLSQTDMALPMVLREGEQSWGARLDRKTLRTLCDPLFARAGTVIARAVHDSGMSAGELDGVVLVGGSSRMAVFQEYLTELLSGAPSLVGNPDHIVAQGAGLCAGIKQRAEGLRDVVMTDVCPFSLGVASCVDQQDRNPHMVFLIPRSSMLPARRSEVFRTLYEDQKQIRVEVYQGEQYYASDNLRLGEILVQVPPDRAGSQWVEVTFAYDINGILEVTARGSGGDVRRRVIVNPKLDLSEQERERIIASFEELSIESGAHDRDRYLLARAERLFAELTGPARREAAFLIQRYQAIIRSGRQALLARERDEMQERLDRLEAFLQADWMLGGWGPEDEDEDWDEEDDE</sequence>
<proteinExistence type="inferred from homology"/>
<reference evidence="14" key="1">
    <citation type="submission" date="2020-10" db="EMBL/GenBank/DDBJ databases">
        <authorList>
            <person name="Gilroy R."/>
        </authorList>
    </citation>
    <scope>NUCLEOTIDE SEQUENCE</scope>
    <source>
        <strain evidence="14">6086</strain>
    </source>
</reference>
<dbReference type="Proteomes" id="UP000824141">
    <property type="component" value="Unassembled WGS sequence"/>
</dbReference>
<evidence type="ECO:0000256" key="10">
    <source>
        <dbReference type="ARBA" id="ARBA00030019"/>
    </source>
</evidence>
<comment type="similarity">
    <text evidence="2 13">Belongs to the heat shock protein 70 family.</text>
</comment>
<dbReference type="Gene3D" id="3.90.640.10">
    <property type="entry name" value="Actin, Chain A, domain 4"/>
    <property type="match status" value="1"/>
</dbReference>
<dbReference type="InterPro" id="IPR013126">
    <property type="entry name" value="Hsp_70_fam"/>
</dbReference>
<keyword evidence="9" id="KW-0143">Chaperone</keyword>